<evidence type="ECO:0000313" key="10">
    <source>
        <dbReference type="Proteomes" id="UP001497525"/>
    </source>
</evidence>
<dbReference type="PANTHER" id="PTHR11829:SF402">
    <property type="entry name" value="FORK HEAD DOMAIN-CONTAINING PROTEIN FD3-RELATED"/>
    <property type="match status" value="1"/>
</dbReference>
<dbReference type="GO" id="GO:0030154">
    <property type="term" value="P:cell differentiation"/>
    <property type="evidence" value="ECO:0007669"/>
    <property type="project" value="TreeGrafter"/>
</dbReference>
<dbReference type="GO" id="GO:0005634">
    <property type="term" value="C:nucleus"/>
    <property type="evidence" value="ECO:0007669"/>
    <property type="project" value="UniProtKB-SubCell"/>
</dbReference>
<keyword evidence="5 6" id="KW-0539">Nucleus</keyword>
<feature type="compositionally biased region" description="Polar residues" evidence="7">
    <location>
        <begin position="491"/>
        <end position="505"/>
    </location>
</feature>
<gene>
    <name evidence="9" type="ORF">CDAUBV1_LOCUS4293</name>
</gene>
<reference evidence="9" key="1">
    <citation type="submission" date="2024-06" db="EMBL/GenBank/DDBJ databases">
        <authorList>
            <person name="Liu X."/>
            <person name="Lenzi L."/>
            <person name="Haldenby T S."/>
            <person name="Uol C."/>
        </authorList>
    </citation>
    <scope>NUCLEOTIDE SEQUENCE</scope>
</reference>
<dbReference type="GO" id="GO:0000981">
    <property type="term" value="F:DNA-binding transcription factor activity, RNA polymerase II-specific"/>
    <property type="evidence" value="ECO:0007669"/>
    <property type="project" value="TreeGrafter"/>
</dbReference>
<evidence type="ECO:0000256" key="4">
    <source>
        <dbReference type="ARBA" id="ARBA00023163"/>
    </source>
</evidence>
<feature type="domain" description="Fork-head" evidence="8">
    <location>
        <begin position="150"/>
        <end position="244"/>
    </location>
</feature>
<dbReference type="InterPro" id="IPR001766">
    <property type="entry name" value="Fork_head_dom"/>
</dbReference>
<evidence type="ECO:0000256" key="1">
    <source>
        <dbReference type="ARBA" id="ARBA00004123"/>
    </source>
</evidence>
<name>A0AAV2T5T4_CALDB</name>
<feature type="region of interest" description="Disordered" evidence="7">
    <location>
        <begin position="491"/>
        <end position="516"/>
    </location>
</feature>
<protein>
    <recommendedName>
        <fullName evidence="8">Fork-head domain-containing protein</fullName>
    </recommendedName>
</protein>
<sequence>MIFPHIVRRVQMEERVLAHDYGPMVIDATWDCPISESGATNFSFRNGERMHMLSHGTAEQQQKQQQNLQKPMEFMLDRDSSRSFESNSLRAGGFDAPTKSGDDYALLQWGTVSPGDNNQCFGSAERTRRIKSNRPATGKMSRTFRSHSVKPPYSYIALITMAILHSPHRRLTLGGICDFIMARFPYYRERFPAWQNSIRHNLSLNDCFIKIPREPGNPGKGNYWMLDPNSVDMFDNGSFLRRRKRYKRNLSVNPMTMGDSSSSPSYCDGITLLKQKSDTLDTIDNPNLLPDDTNVNPIDYSKSSDFLSTSCASNLHFFGAPNSVIPSGFFDNSPFHPPKVDCSRTVCPTSLTAGIPPNIFVPPMYMNMNGKHSAHPMDLPTLHTPNTINSNCTSANLMCPSAAQYANSFAPTTNSCTNYPTQAATFSFLMRSILAASQCPFQDDKQTATTNYYYPPPSNRKTPQNSFNIDQILGSNSSETIQTSLDLGVDVQNQSSHSPIQSVGSSPPHDSHPKEPVRTYASFTTATTNASHFAKVNSFTLPAMFQSMISARPDLSTVEQMIRKVNPMLQFSHGDSSNPDTIQNIIQSMLSSSQSLSESAFRA</sequence>
<evidence type="ECO:0000256" key="2">
    <source>
        <dbReference type="ARBA" id="ARBA00023015"/>
    </source>
</evidence>
<evidence type="ECO:0000256" key="7">
    <source>
        <dbReference type="SAM" id="MobiDB-lite"/>
    </source>
</evidence>
<dbReference type="InterPro" id="IPR030456">
    <property type="entry name" value="TF_fork_head_CS_2"/>
</dbReference>
<evidence type="ECO:0000259" key="8">
    <source>
        <dbReference type="PROSITE" id="PS50039"/>
    </source>
</evidence>
<organism evidence="9 10">
    <name type="scientific">Calicophoron daubneyi</name>
    <name type="common">Rumen fluke</name>
    <name type="synonym">Paramphistomum daubneyi</name>
    <dbReference type="NCBI Taxonomy" id="300641"/>
    <lineage>
        <taxon>Eukaryota</taxon>
        <taxon>Metazoa</taxon>
        <taxon>Spiralia</taxon>
        <taxon>Lophotrochozoa</taxon>
        <taxon>Platyhelminthes</taxon>
        <taxon>Trematoda</taxon>
        <taxon>Digenea</taxon>
        <taxon>Plagiorchiida</taxon>
        <taxon>Pronocephalata</taxon>
        <taxon>Paramphistomoidea</taxon>
        <taxon>Paramphistomidae</taxon>
        <taxon>Calicophoron</taxon>
    </lineage>
</organism>
<evidence type="ECO:0000256" key="5">
    <source>
        <dbReference type="ARBA" id="ARBA00023242"/>
    </source>
</evidence>
<comment type="caution">
    <text evidence="9">The sequence shown here is derived from an EMBL/GenBank/DDBJ whole genome shotgun (WGS) entry which is preliminary data.</text>
</comment>
<dbReference type="PRINTS" id="PR00053">
    <property type="entry name" value="FORKHEAD"/>
</dbReference>
<dbReference type="GO" id="GO:0009653">
    <property type="term" value="P:anatomical structure morphogenesis"/>
    <property type="evidence" value="ECO:0007669"/>
    <property type="project" value="TreeGrafter"/>
</dbReference>
<keyword evidence="2" id="KW-0805">Transcription regulation</keyword>
<evidence type="ECO:0000256" key="6">
    <source>
        <dbReference type="PROSITE-ProRule" id="PRU00089"/>
    </source>
</evidence>
<dbReference type="CDD" id="cd20048">
    <property type="entry name" value="FH_FOXD4-like"/>
    <property type="match status" value="1"/>
</dbReference>
<evidence type="ECO:0000313" key="9">
    <source>
        <dbReference type="EMBL" id="CAL5131745.1"/>
    </source>
</evidence>
<dbReference type="AlphaFoldDB" id="A0AAV2T5T4"/>
<dbReference type="PANTHER" id="PTHR11829">
    <property type="entry name" value="FORKHEAD BOX PROTEIN"/>
    <property type="match status" value="1"/>
</dbReference>
<dbReference type="EMBL" id="CAXLJL010000101">
    <property type="protein sequence ID" value="CAL5131745.1"/>
    <property type="molecule type" value="Genomic_DNA"/>
</dbReference>
<proteinExistence type="predicted"/>
<dbReference type="Proteomes" id="UP001497525">
    <property type="component" value="Unassembled WGS sequence"/>
</dbReference>
<keyword evidence="3 6" id="KW-0238">DNA-binding</keyword>
<feature type="DNA-binding region" description="Fork-head" evidence="6">
    <location>
        <begin position="150"/>
        <end position="244"/>
    </location>
</feature>
<dbReference type="PROSITE" id="PS00657">
    <property type="entry name" value="FORK_HEAD_1"/>
    <property type="match status" value="1"/>
</dbReference>
<dbReference type="InterPro" id="IPR036390">
    <property type="entry name" value="WH_DNA-bd_sf"/>
</dbReference>
<dbReference type="PROSITE" id="PS50039">
    <property type="entry name" value="FORK_HEAD_3"/>
    <property type="match status" value="1"/>
</dbReference>
<dbReference type="FunFam" id="1.10.10.10:FF:000016">
    <property type="entry name" value="Forkhead box protein I1"/>
    <property type="match status" value="1"/>
</dbReference>
<dbReference type="Gene3D" id="1.10.10.10">
    <property type="entry name" value="Winged helix-like DNA-binding domain superfamily/Winged helix DNA-binding domain"/>
    <property type="match status" value="1"/>
</dbReference>
<dbReference type="InterPro" id="IPR036388">
    <property type="entry name" value="WH-like_DNA-bd_sf"/>
</dbReference>
<dbReference type="Pfam" id="PF00250">
    <property type="entry name" value="Forkhead"/>
    <property type="match status" value="1"/>
</dbReference>
<comment type="subcellular location">
    <subcellularLocation>
        <location evidence="1 6">Nucleus</location>
    </subcellularLocation>
</comment>
<dbReference type="GO" id="GO:0000978">
    <property type="term" value="F:RNA polymerase II cis-regulatory region sequence-specific DNA binding"/>
    <property type="evidence" value="ECO:0007669"/>
    <property type="project" value="TreeGrafter"/>
</dbReference>
<evidence type="ECO:0000256" key="3">
    <source>
        <dbReference type="ARBA" id="ARBA00023125"/>
    </source>
</evidence>
<keyword evidence="4" id="KW-0804">Transcription</keyword>
<dbReference type="PROSITE" id="PS00658">
    <property type="entry name" value="FORK_HEAD_2"/>
    <property type="match status" value="1"/>
</dbReference>
<dbReference type="InterPro" id="IPR018122">
    <property type="entry name" value="TF_fork_head_CS_1"/>
</dbReference>
<dbReference type="SMART" id="SM00339">
    <property type="entry name" value="FH"/>
    <property type="match status" value="1"/>
</dbReference>
<accession>A0AAV2T5T4</accession>
<dbReference type="SUPFAM" id="SSF46785">
    <property type="entry name" value="Winged helix' DNA-binding domain"/>
    <property type="match status" value="1"/>
</dbReference>
<dbReference type="InterPro" id="IPR050211">
    <property type="entry name" value="FOX_domain-containing"/>
</dbReference>